<dbReference type="CDD" id="cd03249">
    <property type="entry name" value="ABC_MTABC3_MDL1_MDL2"/>
    <property type="match status" value="2"/>
</dbReference>
<dbReference type="InterPro" id="IPR017871">
    <property type="entry name" value="ABC_transporter-like_CS"/>
</dbReference>
<evidence type="ECO:0000256" key="28">
    <source>
        <dbReference type="ARBA" id="ARBA00049709"/>
    </source>
</evidence>
<comment type="catalytic activity">
    <reaction evidence="26">
        <text>taurochenodeoxycholate(in) + ATP + H2O = taurochenodeoxycholate(out) + ADP + phosphate + H(+)</text>
        <dbReference type="Rhea" id="RHEA:50064"/>
        <dbReference type="ChEBI" id="CHEBI:9407"/>
        <dbReference type="ChEBI" id="CHEBI:15377"/>
        <dbReference type="ChEBI" id="CHEBI:15378"/>
        <dbReference type="ChEBI" id="CHEBI:30616"/>
        <dbReference type="ChEBI" id="CHEBI:43474"/>
        <dbReference type="ChEBI" id="CHEBI:456216"/>
    </reaction>
    <physiologicalReaction direction="left-to-right" evidence="26">
        <dbReference type="Rhea" id="RHEA:50065"/>
    </physiologicalReaction>
</comment>
<evidence type="ECO:0000256" key="7">
    <source>
        <dbReference type="ARBA" id="ARBA00022553"/>
    </source>
</evidence>
<evidence type="ECO:0000256" key="23">
    <source>
        <dbReference type="ARBA" id="ARBA00048732"/>
    </source>
</evidence>
<keyword evidence="10" id="KW-0547">Nucleotide-binding</keyword>
<evidence type="ECO:0000256" key="11">
    <source>
        <dbReference type="ARBA" id="ARBA00022753"/>
    </source>
</evidence>
<keyword evidence="5" id="KW-0813">Transport</keyword>
<dbReference type="Gene3D" id="1.20.1560.10">
    <property type="entry name" value="ABC transporter type 1, transmembrane domain"/>
    <property type="match status" value="2"/>
</dbReference>
<feature type="transmembrane region" description="Helical" evidence="29">
    <location>
        <begin position="271"/>
        <end position="293"/>
    </location>
</feature>
<dbReference type="InterPro" id="IPR003439">
    <property type="entry name" value="ABC_transporter-like_ATP-bd"/>
</dbReference>
<keyword evidence="15 29" id="KW-1133">Transmembrane helix</keyword>
<feature type="transmembrane region" description="Helical" evidence="29">
    <location>
        <begin position="197"/>
        <end position="217"/>
    </location>
</feature>
<dbReference type="GO" id="GO:0016324">
    <property type="term" value="C:apical plasma membrane"/>
    <property type="evidence" value="ECO:0007669"/>
    <property type="project" value="UniProtKB-SubCell"/>
</dbReference>
<keyword evidence="16 29" id="KW-0472">Membrane</keyword>
<dbReference type="SUPFAM" id="SSF90123">
    <property type="entry name" value="ABC transporter transmembrane region"/>
    <property type="match status" value="2"/>
</dbReference>
<dbReference type="Proteomes" id="UP000472272">
    <property type="component" value="Chromosome 1"/>
</dbReference>
<evidence type="ECO:0000256" key="22">
    <source>
        <dbReference type="ARBA" id="ARBA00048306"/>
    </source>
</evidence>
<comment type="catalytic activity">
    <reaction evidence="25">
        <text>tauroursodeoxycholate(in) + ATP + H2O = tauroursodeoxycholate(out) + ADP + phosphate + H(+)</text>
        <dbReference type="Rhea" id="RHEA:50072"/>
        <dbReference type="ChEBI" id="CHEBI:15377"/>
        <dbReference type="ChEBI" id="CHEBI:15378"/>
        <dbReference type="ChEBI" id="CHEBI:30616"/>
        <dbReference type="ChEBI" id="CHEBI:43474"/>
        <dbReference type="ChEBI" id="CHEBI:132028"/>
        <dbReference type="ChEBI" id="CHEBI:456216"/>
    </reaction>
    <physiologicalReaction direction="left-to-right" evidence="25">
        <dbReference type="Rhea" id="RHEA:50073"/>
    </physiologicalReaction>
</comment>
<evidence type="ECO:0000256" key="3">
    <source>
        <dbReference type="ARBA" id="ARBA00004565"/>
    </source>
</evidence>
<evidence type="ECO:0000256" key="12">
    <source>
        <dbReference type="ARBA" id="ARBA00022840"/>
    </source>
</evidence>
<feature type="domain" description="ABC transmembrane type-1" evidence="31">
    <location>
        <begin position="26"/>
        <end position="336"/>
    </location>
</feature>
<comment type="subunit">
    <text evidence="28">Interacts with HAX1. Interacts with the adapter protein complex 2 (AP-2) throught AP2A2 or AP2A1; this interaction regulates cell membrane expression of ABCB11 through its internalization in a clathrin-dependent manner and its subsequent degradation.</text>
</comment>
<dbReference type="PROSITE" id="PS50893">
    <property type="entry name" value="ABC_TRANSPORTER_2"/>
    <property type="match status" value="2"/>
</dbReference>
<comment type="catalytic activity">
    <reaction evidence="22">
        <text>glycoursodeoxycholate(in) + ATP + H2O = glycoursodeoxycholate(out) + ADP + phosphate + H(+)</text>
        <dbReference type="Rhea" id="RHEA:50068"/>
        <dbReference type="ChEBI" id="CHEBI:15377"/>
        <dbReference type="ChEBI" id="CHEBI:15378"/>
        <dbReference type="ChEBI" id="CHEBI:30616"/>
        <dbReference type="ChEBI" id="CHEBI:43474"/>
        <dbReference type="ChEBI" id="CHEBI:132030"/>
        <dbReference type="ChEBI" id="CHEBI:456216"/>
    </reaction>
    <physiologicalReaction direction="left-to-right" evidence="22">
        <dbReference type="Rhea" id="RHEA:50069"/>
    </physiologicalReaction>
</comment>
<keyword evidence="12" id="KW-0067">ATP-binding</keyword>
<evidence type="ECO:0000259" key="30">
    <source>
        <dbReference type="PROSITE" id="PS50893"/>
    </source>
</evidence>
<feature type="transmembrane region" description="Helical" evidence="29">
    <location>
        <begin position="824"/>
        <end position="844"/>
    </location>
</feature>
<evidence type="ECO:0000256" key="29">
    <source>
        <dbReference type="SAM" id="Phobius"/>
    </source>
</evidence>
<dbReference type="InterPro" id="IPR011527">
    <property type="entry name" value="ABC1_TM_dom"/>
</dbReference>
<organism evidence="32 33">
    <name type="scientific">Podarcis muralis</name>
    <name type="common">Wall lizard</name>
    <name type="synonym">Lacerta muralis</name>
    <dbReference type="NCBI Taxonomy" id="64176"/>
    <lineage>
        <taxon>Eukaryota</taxon>
        <taxon>Metazoa</taxon>
        <taxon>Chordata</taxon>
        <taxon>Craniata</taxon>
        <taxon>Vertebrata</taxon>
        <taxon>Euteleostomi</taxon>
        <taxon>Lepidosauria</taxon>
        <taxon>Squamata</taxon>
        <taxon>Bifurcata</taxon>
        <taxon>Unidentata</taxon>
        <taxon>Episquamata</taxon>
        <taxon>Laterata</taxon>
        <taxon>Lacertibaenia</taxon>
        <taxon>Lacertidae</taxon>
        <taxon>Podarcis</taxon>
    </lineage>
</organism>
<dbReference type="CDD" id="cd18578">
    <property type="entry name" value="ABC_6TM_Pgp_ABCB1_D2_like"/>
    <property type="match status" value="1"/>
</dbReference>
<comment type="catalytic activity">
    <reaction evidence="24">
        <text>glycochenodeoxycholate(in) + ATP + H2O = glycochenodeoxycholate(out) + ADP + phosphate + H(+)</text>
        <dbReference type="Rhea" id="RHEA:50060"/>
        <dbReference type="ChEBI" id="CHEBI:15377"/>
        <dbReference type="ChEBI" id="CHEBI:15378"/>
        <dbReference type="ChEBI" id="CHEBI:30616"/>
        <dbReference type="ChEBI" id="CHEBI:36252"/>
        <dbReference type="ChEBI" id="CHEBI:43474"/>
        <dbReference type="ChEBI" id="CHEBI:456216"/>
    </reaction>
    <physiologicalReaction direction="left-to-right" evidence="24">
        <dbReference type="Rhea" id="RHEA:50061"/>
    </physiologicalReaction>
</comment>
<evidence type="ECO:0000256" key="13">
    <source>
        <dbReference type="ARBA" id="ARBA00022843"/>
    </source>
</evidence>
<evidence type="ECO:0000256" key="1">
    <source>
        <dbReference type="ARBA" id="ARBA00004337"/>
    </source>
</evidence>
<dbReference type="GO" id="GO:0005743">
    <property type="term" value="C:mitochondrial inner membrane"/>
    <property type="evidence" value="ECO:0007669"/>
    <property type="project" value="TreeGrafter"/>
</dbReference>
<comment type="catalytic activity">
    <reaction evidence="21">
        <text>pravastatin(in) + ATP + H2O = pravastatin(out) + ADP + phosphate + H(+)</text>
        <dbReference type="Rhea" id="RHEA:63908"/>
        <dbReference type="ChEBI" id="CHEBI:15377"/>
        <dbReference type="ChEBI" id="CHEBI:15378"/>
        <dbReference type="ChEBI" id="CHEBI:30616"/>
        <dbReference type="ChEBI" id="CHEBI:43474"/>
        <dbReference type="ChEBI" id="CHEBI:63660"/>
        <dbReference type="ChEBI" id="CHEBI:456216"/>
    </reaction>
    <physiologicalReaction direction="left-to-right" evidence="21">
        <dbReference type="Rhea" id="RHEA:63909"/>
    </physiologicalReaction>
</comment>
<dbReference type="GO" id="GO:0090374">
    <property type="term" value="P:oligopeptide export from mitochondrion"/>
    <property type="evidence" value="ECO:0007669"/>
    <property type="project" value="TreeGrafter"/>
</dbReference>
<dbReference type="SUPFAM" id="SSF52540">
    <property type="entry name" value="P-loop containing nucleoside triphosphate hydrolases"/>
    <property type="match status" value="2"/>
</dbReference>
<feature type="transmembrane region" description="Helical" evidence="29">
    <location>
        <begin position="798"/>
        <end position="818"/>
    </location>
</feature>
<evidence type="ECO:0000256" key="2">
    <source>
        <dbReference type="ARBA" id="ARBA00004424"/>
    </source>
</evidence>
<feature type="transmembrane region" description="Helical" evidence="29">
    <location>
        <begin position="104"/>
        <end position="124"/>
    </location>
</feature>
<dbReference type="GeneTree" id="ENSGT00940000157564"/>
<comment type="similarity">
    <text evidence="4">Belongs to the ABC transporter superfamily. ABCB family. Multidrug resistance exporter (TC 3.A.1.201) subfamily.</text>
</comment>
<dbReference type="FunFam" id="1.20.1560.10:FF:000018">
    <property type="entry name" value="ATP-binding cassette subfamily B member 11"/>
    <property type="match status" value="1"/>
</dbReference>
<evidence type="ECO:0000256" key="17">
    <source>
        <dbReference type="ARBA" id="ARBA00023180"/>
    </source>
</evidence>
<keyword evidence="7" id="KW-0597">Phosphoprotein</keyword>
<dbReference type="InterPro" id="IPR003593">
    <property type="entry name" value="AAA+_ATPase"/>
</dbReference>
<dbReference type="PANTHER" id="PTHR43394">
    <property type="entry name" value="ATP-DEPENDENT PERMEASE MDL1, MITOCHONDRIAL"/>
    <property type="match status" value="1"/>
</dbReference>
<evidence type="ECO:0000256" key="6">
    <source>
        <dbReference type="ARBA" id="ARBA00022475"/>
    </source>
</evidence>
<dbReference type="PROSITE" id="PS00211">
    <property type="entry name" value="ABC_TRANSPORTER_1"/>
    <property type="match status" value="1"/>
</dbReference>
<dbReference type="GO" id="GO:0015125">
    <property type="term" value="F:bile acid transmembrane transporter activity"/>
    <property type="evidence" value="ECO:0007669"/>
    <property type="project" value="UniProtKB-ARBA"/>
</dbReference>
<feature type="transmembrane region" description="Helical" evidence="29">
    <location>
        <begin position="717"/>
        <end position="743"/>
    </location>
</feature>
<evidence type="ECO:0000256" key="16">
    <source>
        <dbReference type="ARBA" id="ARBA00023136"/>
    </source>
</evidence>
<dbReference type="InterPro" id="IPR039421">
    <property type="entry name" value="Type_1_exporter"/>
</dbReference>
<dbReference type="Pfam" id="PF00005">
    <property type="entry name" value="ABC_tran"/>
    <property type="match status" value="2"/>
</dbReference>
<evidence type="ECO:0000313" key="32">
    <source>
        <dbReference type="Ensembl" id="ENSPMRP00000025773.1"/>
    </source>
</evidence>
<dbReference type="GO" id="GO:0005524">
    <property type="term" value="F:ATP binding"/>
    <property type="evidence" value="ECO:0007669"/>
    <property type="project" value="UniProtKB-KW"/>
</dbReference>
<dbReference type="CDD" id="cd18577">
    <property type="entry name" value="ABC_6TM_Pgp_ABCB1_D1_like"/>
    <property type="match status" value="1"/>
</dbReference>
<accession>A0A670JL83</accession>
<proteinExistence type="inferred from homology"/>
<reference evidence="32" key="3">
    <citation type="submission" date="2025-09" db="UniProtKB">
        <authorList>
            <consortium name="Ensembl"/>
        </authorList>
    </citation>
    <scope>IDENTIFICATION</scope>
</reference>
<evidence type="ECO:0000256" key="27">
    <source>
        <dbReference type="ARBA" id="ARBA00049631"/>
    </source>
</evidence>
<name>A0A670JL83_PODMU</name>
<feature type="transmembrane region" description="Helical" evidence="29">
    <location>
        <begin position="674"/>
        <end position="697"/>
    </location>
</feature>
<evidence type="ECO:0000259" key="31">
    <source>
        <dbReference type="PROSITE" id="PS50929"/>
    </source>
</evidence>
<dbReference type="GO" id="GO:0016887">
    <property type="term" value="F:ATP hydrolysis activity"/>
    <property type="evidence" value="ECO:0007669"/>
    <property type="project" value="InterPro"/>
</dbReference>
<sequence>IDQGGQILIQMETFRFASSSEKLMMVFGGICAALHGAAQPAMLIVFGVMTDTFIQYDIEKQELSDPNKGCVNNTIVWINSSYHQNDNNTPLLGDHPLPLLTVTLPYLSFFPTPLQISLWVISAARQTQKIRKAYFRKIMRMDIGWFDCTSVGELSTRISDDVNKINDAIADQVAVFIQRFTTFICGFMLGFVRGWKLTLVIISVSPLLGVGAAVAKLTGRELKAYAKAGAVADEVLSSIRTVAAFGGERKEVARYDRNLVFAQNWGIRKGIIMGFFTGYIWCIIFLSYALAFWYGSKLVLEDEEYSPGTLIQVFFGVLVAALSLGQASPCLEAFATGRGAATNIFETIDKKPVIDCMSEDGYKLDKVRGEIEFHNVTFYYPSRPDVKILEKLNMVIKAGETTAFVGPSGAGKSTTIQLIQRFYDPSEGMITLDGHDIRSLNIQWLRSLIGIVEQEPVLFATTIAENIRYGREDATMEDIIRATKQANAYDFIMDLPGKFDTLVGEGGGQMSGGQKQRIAIARALVRNPKILLLDMATSALDNKSEATVQEALHKARVGRTAISIAHRLSSIRTADVIIGFEHGRAVERGKHEELMERKGVYFTLVTLQSQGDKALTDTSVQSKASLRQRSRSQLSNIVPDHPMSVAQNHSEHIYMEEVKPANVTRILKYNAPEWPYMLIGSLGAGFNGAVNPLYALLFSQILGTFSILDEEEQRLQINGICLLFVLVGVISFFTQFLQGYTFAKSGELLTRRLRKVGFEAMLGEEIGWFDDHRNSPGALTTRLATDASQVQGATGSQIGMIVNSVTNIGVAIVIAFYFSWKLSLVIICFLPFLALSGVVQSQMLTGFASQDKQALEATGKISNEALANIRTVAGIGKEKKFIEAYEKELEVPYRAAVQKANVYGFCFGFAQSILFIANSVSYRYGGFLVDKEGLHYSYVFRVISAIVTSGTALGRASSYTPNYAKAKIAAARFFQLVDRVPQISVYSDAGEKWDNFRGSIEFLNCKFTYPSRPNVQVLNGLSVSVKSGQTLAFVGSSGCGKSTSVQLLERFYDPEEGRVLIDGHDSKKVNVRFLRSKIGIVSQEPVLFGCSIADNIKYGDNTREISMEEVIAAAKKAQLHDFVISLPDQYKTNVGSQGSLLSRGQKQRIAIARAIIRDPKILLLDEATSALDTESEQTVQAALDKAREGRTCIVIAHRLSTIQHSDIIAVMSQGVIVEKGTHEELMAQQGAYYKLVTTGAPIS</sequence>
<evidence type="ECO:0000256" key="9">
    <source>
        <dbReference type="ARBA" id="ARBA00022737"/>
    </source>
</evidence>
<feature type="transmembrane region" description="Helical" evidence="29">
    <location>
        <begin position="173"/>
        <end position="191"/>
    </location>
</feature>
<evidence type="ECO:0000313" key="33">
    <source>
        <dbReference type="Proteomes" id="UP000472272"/>
    </source>
</evidence>
<keyword evidence="6" id="KW-1003">Cell membrane</keyword>
<dbReference type="PROSITE" id="PS50929">
    <property type="entry name" value="ABC_TM1F"/>
    <property type="match status" value="2"/>
</dbReference>
<evidence type="ECO:0000256" key="19">
    <source>
        <dbReference type="ARBA" id="ARBA00047495"/>
    </source>
</evidence>
<evidence type="ECO:0000256" key="25">
    <source>
        <dbReference type="ARBA" id="ARBA00049271"/>
    </source>
</evidence>
<dbReference type="Ensembl" id="ENSPMRT00000027355.1">
    <property type="protein sequence ID" value="ENSPMRP00000025773.1"/>
    <property type="gene ID" value="ENSPMRG00000016056.1"/>
</dbReference>
<dbReference type="SMART" id="SM00382">
    <property type="entry name" value="AAA"/>
    <property type="match status" value="2"/>
</dbReference>
<keyword evidence="9" id="KW-0677">Repeat</keyword>
<keyword evidence="14" id="KW-1278">Translocase</keyword>
<dbReference type="FunFam" id="1.20.1560.10:FF:000046">
    <property type="entry name" value="ATP-binding cassette subfamily B member 11"/>
    <property type="match status" value="1"/>
</dbReference>
<comment type="subcellular location">
    <subcellularLocation>
        <location evidence="2">Apical cell membrane</location>
        <topology evidence="2">Multi-pass membrane protein</topology>
    </subcellularLocation>
    <subcellularLocation>
        <location evidence="1">Endosome membrane</location>
        <topology evidence="1">Multi-pass membrane protein</topology>
    </subcellularLocation>
    <subcellularLocation>
        <location evidence="3">Recycling endosome membrane</location>
    </subcellularLocation>
</comment>
<evidence type="ECO:0000256" key="26">
    <source>
        <dbReference type="ARBA" id="ARBA00049525"/>
    </source>
</evidence>
<dbReference type="GO" id="GO:0015421">
    <property type="term" value="F:ABC-type oligopeptide transporter activity"/>
    <property type="evidence" value="ECO:0007669"/>
    <property type="project" value="TreeGrafter"/>
</dbReference>
<dbReference type="InterPro" id="IPR036640">
    <property type="entry name" value="ABC1_TM_sf"/>
</dbReference>
<evidence type="ECO:0000256" key="18">
    <source>
        <dbReference type="ARBA" id="ARBA00023630"/>
    </source>
</evidence>
<comment type="catalytic activity">
    <reaction evidence="23">
        <text>cholate(in) + ATP + H2O = cholate(out) + ADP + phosphate + H(+)</text>
        <dbReference type="Rhea" id="RHEA:50048"/>
        <dbReference type="ChEBI" id="CHEBI:15377"/>
        <dbReference type="ChEBI" id="CHEBI:15378"/>
        <dbReference type="ChEBI" id="CHEBI:29747"/>
        <dbReference type="ChEBI" id="CHEBI:30616"/>
        <dbReference type="ChEBI" id="CHEBI:43474"/>
        <dbReference type="ChEBI" id="CHEBI:456216"/>
    </reaction>
    <physiologicalReaction direction="left-to-right" evidence="23">
        <dbReference type="Rhea" id="RHEA:50049"/>
    </physiologicalReaction>
</comment>
<dbReference type="GO" id="GO:0055038">
    <property type="term" value="C:recycling endosome membrane"/>
    <property type="evidence" value="ECO:0007669"/>
    <property type="project" value="UniProtKB-SubCell"/>
</dbReference>
<comment type="catalytic activity">
    <reaction evidence="20">
        <text>glycocholate(in) + ATP + H2O = glycocholate(out) + ADP + phosphate + H(+)</text>
        <dbReference type="Rhea" id="RHEA:50056"/>
        <dbReference type="ChEBI" id="CHEBI:15377"/>
        <dbReference type="ChEBI" id="CHEBI:15378"/>
        <dbReference type="ChEBI" id="CHEBI:29746"/>
        <dbReference type="ChEBI" id="CHEBI:30616"/>
        <dbReference type="ChEBI" id="CHEBI:43474"/>
        <dbReference type="ChEBI" id="CHEBI:456216"/>
    </reaction>
    <physiologicalReaction direction="left-to-right" evidence="20">
        <dbReference type="Rhea" id="RHEA:50057"/>
    </physiologicalReaction>
</comment>
<evidence type="ECO:0000256" key="8">
    <source>
        <dbReference type="ARBA" id="ARBA00022692"/>
    </source>
</evidence>
<evidence type="ECO:0000256" key="5">
    <source>
        <dbReference type="ARBA" id="ARBA00022448"/>
    </source>
</evidence>
<evidence type="ECO:0000256" key="21">
    <source>
        <dbReference type="ARBA" id="ARBA00047914"/>
    </source>
</evidence>
<gene>
    <name evidence="32" type="primary">ABCB11</name>
</gene>
<keyword evidence="8 29" id="KW-0812">Transmembrane</keyword>
<dbReference type="InterPro" id="IPR027417">
    <property type="entry name" value="P-loop_NTPase"/>
</dbReference>
<keyword evidence="33" id="KW-1185">Reference proteome</keyword>
<reference evidence="32" key="2">
    <citation type="submission" date="2025-08" db="UniProtKB">
        <authorList>
            <consortium name="Ensembl"/>
        </authorList>
    </citation>
    <scope>IDENTIFICATION</scope>
</reference>
<protein>
    <recommendedName>
        <fullName evidence="18">Bile salt export pump</fullName>
    </recommendedName>
</protein>
<reference evidence="32 33" key="1">
    <citation type="journal article" date="2019" name="Proc. Natl. Acad. Sci. U.S.A.">
        <title>Regulatory changes in pterin and carotenoid genes underlie balanced color polymorphisms in the wall lizard.</title>
        <authorList>
            <person name="Andrade P."/>
            <person name="Pinho C."/>
            <person name="Perez I de Lanuza G."/>
            <person name="Afonso S."/>
            <person name="Brejcha J."/>
            <person name="Rubin C.J."/>
            <person name="Wallerman O."/>
            <person name="Pereira P."/>
            <person name="Sabatino S.J."/>
            <person name="Bellati A."/>
            <person name="Pellitteri-Rosa D."/>
            <person name="Bosakova Z."/>
            <person name="Bunikis I."/>
            <person name="Carretero M.A."/>
            <person name="Feiner N."/>
            <person name="Marsik P."/>
            <person name="Pauperio F."/>
            <person name="Salvi D."/>
            <person name="Soler L."/>
            <person name="While G.M."/>
            <person name="Uller T."/>
            <person name="Font E."/>
            <person name="Andersson L."/>
            <person name="Carneiro M."/>
        </authorList>
    </citation>
    <scope>NUCLEOTIDE SEQUENCE</scope>
</reference>
<dbReference type="GO" id="GO:0015722">
    <property type="term" value="P:canalicular bile acid transport"/>
    <property type="evidence" value="ECO:0007669"/>
    <property type="project" value="UniProtKB-ARBA"/>
</dbReference>
<evidence type="ECO:0000256" key="15">
    <source>
        <dbReference type="ARBA" id="ARBA00022989"/>
    </source>
</evidence>
<evidence type="ECO:0000256" key="10">
    <source>
        <dbReference type="ARBA" id="ARBA00022741"/>
    </source>
</evidence>
<evidence type="ECO:0000256" key="4">
    <source>
        <dbReference type="ARBA" id="ARBA00007577"/>
    </source>
</evidence>
<evidence type="ECO:0000256" key="20">
    <source>
        <dbReference type="ARBA" id="ARBA00047763"/>
    </source>
</evidence>
<feature type="domain" description="ABC transporter" evidence="30">
    <location>
        <begin position="1000"/>
        <end position="1238"/>
    </location>
</feature>
<keyword evidence="11" id="KW-0967">Endosome</keyword>
<evidence type="ECO:0000256" key="24">
    <source>
        <dbReference type="ARBA" id="ARBA00049216"/>
    </source>
</evidence>
<comment type="catalytic activity">
    <reaction evidence="19">
        <text>taurocholate(in) + ATP + H2O = taurocholate(out) + ADP + phosphate + H(+)</text>
        <dbReference type="Rhea" id="RHEA:50052"/>
        <dbReference type="ChEBI" id="CHEBI:15377"/>
        <dbReference type="ChEBI" id="CHEBI:15378"/>
        <dbReference type="ChEBI" id="CHEBI:30616"/>
        <dbReference type="ChEBI" id="CHEBI:36257"/>
        <dbReference type="ChEBI" id="CHEBI:43474"/>
        <dbReference type="ChEBI" id="CHEBI:456216"/>
    </reaction>
    <physiologicalReaction direction="left-to-right" evidence="19">
        <dbReference type="Rhea" id="RHEA:50053"/>
    </physiologicalReaction>
</comment>
<evidence type="ECO:0000256" key="14">
    <source>
        <dbReference type="ARBA" id="ARBA00022967"/>
    </source>
</evidence>
<keyword evidence="17" id="KW-0325">Glycoprotein</keyword>
<dbReference type="FunFam" id="3.40.50.300:FF:000479">
    <property type="entry name" value="Multidrug resistance protein 1A"/>
    <property type="match status" value="2"/>
</dbReference>
<keyword evidence="13" id="KW-0832">Ubl conjugation</keyword>
<dbReference type="Pfam" id="PF00664">
    <property type="entry name" value="ABC_membrane"/>
    <property type="match status" value="2"/>
</dbReference>
<comment type="function">
    <text evidence="27">Catalyzes the transport of the major hydrophobic bile salts, such as taurine and glycine-conjugated cholic acid across the canalicular membrane of hepatocytes in an ATP-dependent manner, therefore participates in hepatic bile acid homeostasis and consequently to lipid homeostasis through regulation of biliary lipid secretion in a bile salts dependent manner. Transports taurine-conjugated bile salts more rapidly than glycine-conjugated bile salts. Also transports non-bile acid compounds, such as pravastatin and fexofenadine in an ATP-dependent manner and may be involved in their biliary excretion.</text>
</comment>
<dbReference type="AlphaFoldDB" id="A0A670JL83"/>
<dbReference type="Gene3D" id="3.40.50.300">
    <property type="entry name" value="P-loop containing nucleotide triphosphate hydrolases"/>
    <property type="match status" value="2"/>
</dbReference>
<feature type="transmembrane region" description="Helical" evidence="29">
    <location>
        <begin position="23"/>
        <end position="49"/>
    </location>
</feature>
<dbReference type="PANTHER" id="PTHR43394:SF23">
    <property type="entry name" value="ATP-BINDING CASSETTE SUBFAMILY B MEMBER 11, GENE 2"/>
    <property type="match status" value="1"/>
</dbReference>
<feature type="domain" description="ABC transmembrane type-1" evidence="31">
    <location>
        <begin position="678"/>
        <end position="965"/>
    </location>
</feature>
<feature type="domain" description="ABC transporter" evidence="30">
    <location>
        <begin position="371"/>
        <end position="607"/>
    </location>
</feature>